<dbReference type="InterPro" id="IPR045063">
    <property type="entry name" value="Dynamin_N"/>
</dbReference>
<organism evidence="3 4">
    <name type="scientific">Parachaetomium inaequale</name>
    <dbReference type="NCBI Taxonomy" id="2588326"/>
    <lineage>
        <taxon>Eukaryota</taxon>
        <taxon>Fungi</taxon>
        <taxon>Dikarya</taxon>
        <taxon>Ascomycota</taxon>
        <taxon>Pezizomycotina</taxon>
        <taxon>Sordariomycetes</taxon>
        <taxon>Sordariomycetidae</taxon>
        <taxon>Sordariales</taxon>
        <taxon>Chaetomiaceae</taxon>
        <taxon>Parachaetomium</taxon>
    </lineage>
</organism>
<evidence type="ECO:0000259" key="2">
    <source>
        <dbReference type="Pfam" id="PF00350"/>
    </source>
</evidence>
<dbReference type="AlphaFoldDB" id="A0AAN6PLP4"/>
<feature type="domain" description="Dynamin N-terminal" evidence="2">
    <location>
        <begin position="107"/>
        <end position="350"/>
    </location>
</feature>
<gene>
    <name evidence="3" type="ORF">C8A01DRAFT_32752</name>
</gene>
<dbReference type="EMBL" id="MU854331">
    <property type="protein sequence ID" value="KAK4043112.1"/>
    <property type="molecule type" value="Genomic_DNA"/>
</dbReference>
<evidence type="ECO:0000313" key="4">
    <source>
        <dbReference type="Proteomes" id="UP001303115"/>
    </source>
</evidence>
<feature type="coiled-coil region" evidence="1">
    <location>
        <begin position="455"/>
        <end position="503"/>
    </location>
</feature>
<dbReference type="PANTHER" id="PTHR36681:SF3">
    <property type="entry name" value="NUCLEAR GTPASE, GERMINAL CENTER-ASSOCIATED, TANDEM DUPLICATE 3"/>
    <property type="match status" value="1"/>
</dbReference>
<protein>
    <recommendedName>
        <fullName evidence="2">Dynamin N-terminal domain-containing protein</fullName>
    </recommendedName>
</protein>
<keyword evidence="1" id="KW-0175">Coiled coil</keyword>
<name>A0AAN6PLP4_9PEZI</name>
<accession>A0AAN6PLP4</accession>
<evidence type="ECO:0000256" key="1">
    <source>
        <dbReference type="SAM" id="Coils"/>
    </source>
</evidence>
<dbReference type="Proteomes" id="UP001303115">
    <property type="component" value="Unassembled WGS sequence"/>
</dbReference>
<evidence type="ECO:0000313" key="3">
    <source>
        <dbReference type="EMBL" id="KAK4043112.1"/>
    </source>
</evidence>
<dbReference type="Pfam" id="PF00350">
    <property type="entry name" value="Dynamin_N"/>
    <property type="match status" value="1"/>
</dbReference>
<dbReference type="InterPro" id="IPR027417">
    <property type="entry name" value="P-loop_NTPase"/>
</dbReference>
<dbReference type="Gene3D" id="3.40.50.300">
    <property type="entry name" value="P-loop containing nucleotide triphosphate hydrolases"/>
    <property type="match status" value="1"/>
</dbReference>
<sequence>MHLPDAAEPAVKAEAATTAVRDNGEPFDWGACSNRDIHARVHTKQQAVDDALRHAMEICRELRAPSDQEEPSAAATSFEERCGREIVEWMEETVKLHETSEAFEVLIGVAGRTGAGKSTILNMLLEIPELLPSSNSEAATSCACRVSWNNDDTPGRQFRAEVVFRSKEDVTKELQHIFSMVQERQDFNEEEADDGDDAFERMEEEAEIQNAIAEGFKKISAVWGLDEETAECMSAEALLLSNPDILQLLGTTKAIYSQDPEQFAETVKPYLDSSENLQGFRAWPLITEVRLFVKASFLKHGVVLVDLPGLSDAVESRAEVANKFAQKLQITAIVAPARRAIDEKTGVQLMSDYQTLRMQLDGKYHKKSFCVVVSQIDEIDCDVFIKGDARAKKDARLLKDTQDIKVLTLRSADRGRTQNEEATALAKIDEKLAKADTKLTALNPSGPGSRRIKKEKSLQDRLAKVKEEKKAIKLSHTKQKKKLDRAAQKKAETDQELVMAQARQKWTCVWLRNKHITRAIKHDFAQRQKTLAREMRHRNEYDGSVDVIPVSATAFRDHLKNRQPIGFPTARHTGIPQLRQWLADSTLERREEHLDALLNALRRLFLSIQHWSETNCGGQAVQFSRDIIQDLLSRTHSKFLTDLEMELKRGSNAVKTLDPFKQMEERRAHCRREACKAATRWAVKAPEDKSSAVLMHWTTFNAILKRNGGPHYSQGREKREYNFPEAMVVSLLVVVLEGWHRVFRVEIPSAEIPIMKGIEKIWQQYLDELRDQFQAAAPDVMPHFEDSMQTIRGIMDEMRDKVHAALKSLSECSSEVHPEFLGSLRDQLTPIFEGSLNLKGDGHFKRRRRHLYDEVKEASDDIFTAGHKKMQRRYKANVAKLPQAFSEMAAFAGAKVMAQTTLLLDRLGGATGREWAVADMQPSVQQRLQTAIMQWQLDWRLPKLDIECLKREEAGIPREFEEEVVVAPVKTEVKAEKSEGEGGEPMVVG</sequence>
<dbReference type="PANTHER" id="PTHR36681">
    <property type="entry name" value="NUCLEAR GTPASE, GERMINAL CENTER-ASSOCIATED, TANDEM DUPLICATE 3"/>
    <property type="match status" value="1"/>
</dbReference>
<reference evidence="4" key="1">
    <citation type="journal article" date="2023" name="Mol. Phylogenet. Evol.">
        <title>Genome-scale phylogeny and comparative genomics of the fungal order Sordariales.</title>
        <authorList>
            <person name="Hensen N."/>
            <person name="Bonometti L."/>
            <person name="Westerberg I."/>
            <person name="Brannstrom I.O."/>
            <person name="Guillou S."/>
            <person name="Cros-Aarteil S."/>
            <person name="Calhoun S."/>
            <person name="Haridas S."/>
            <person name="Kuo A."/>
            <person name="Mondo S."/>
            <person name="Pangilinan J."/>
            <person name="Riley R."/>
            <person name="LaButti K."/>
            <person name="Andreopoulos B."/>
            <person name="Lipzen A."/>
            <person name="Chen C."/>
            <person name="Yan M."/>
            <person name="Daum C."/>
            <person name="Ng V."/>
            <person name="Clum A."/>
            <person name="Steindorff A."/>
            <person name="Ohm R.A."/>
            <person name="Martin F."/>
            <person name="Silar P."/>
            <person name="Natvig D.O."/>
            <person name="Lalanne C."/>
            <person name="Gautier V."/>
            <person name="Ament-Velasquez S.L."/>
            <person name="Kruys A."/>
            <person name="Hutchinson M.I."/>
            <person name="Powell A.J."/>
            <person name="Barry K."/>
            <person name="Miller A.N."/>
            <person name="Grigoriev I.V."/>
            <person name="Debuchy R."/>
            <person name="Gladieux P."/>
            <person name="Hiltunen Thoren M."/>
            <person name="Johannesson H."/>
        </authorList>
    </citation>
    <scope>NUCLEOTIDE SEQUENCE [LARGE SCALE GENOMIC DNA]</scope>
    <source>
        <strain evidence="4">CBS 284.82</strain>
    </source>
</reference>
<keyword evidence="4" id="KW-1185">Reference proteome</keyword>
<dbReference type="SUPFAM" id="SSF52540">
    <property type="entry name" value="P-loop containing nucleoside triphosphate hydrolases"/>
    <property type="match status" value="1"/>
</dbReference>
<comment type="caution">
    <text evidence="3">The sequence shown here is derived from an EMBL/GenBank/DDBJ whole genome shotgun (WGS) entry which is preliminary data.</text>
</comment>
<proteinExistence type="predicted"/>